<evidence type="ECO:0000256" key="5">
    <source>
        <dbReference type="ARBA" id="ARBA00022519"/>
    </source>
</evidence>
<evidence type="ECO:0000256" key="3">
    <source>
        <dbReference type="ARBA" id="ARBA00022475"/>
    </source>
</evidence>
<evidence type="ECO:0000256" key="6">
    <source>
        <dbReference type="ARBA" id="ARBA00022692"/>
    </source>
</evidence>
<proteinExistence type="inferred from homology"/>
<feature type="domain" description="General secretion pathway GspH" evidence="11">
    <location>
        <begin position="42"/>
        <end position="145"/>
    </location>
</feature>
<evidence type="ECO:0000256" key="1">
    <source>
        <dbReference type="ARBA" id="ARBA00004377"/>
    </source>
</evidence>
<dbReference type="AlphaFoldDB" id="A0AAI8K8U5"/>
<evidence type="ECO:0000259" key="11">
    <source>
        <dbReference type="Pfam" id="PF12019"/>
    </source>
</evidence>
<accession>A0AAI8K8U5</accession>
<comment type="subcellular location">
    <subcellularLocation>
        <location evidence="1">Cell inner membrane</location>
        <topology evidence="1">Single-pass membrane protein</topology>
    </subcellularLocation>
</comment>
<dbReference type="InterPro" id="IPR022346">
    <property type="entry name" value="T2SS_GspH"/>
</dbReference>
<reference evidence="12 13" key="1">
    <citation type="submission" date="2018-08" db="EMBL/GenBank/DDBJ databases">
        <authorList>
            <person name="Lee Y."/>
            <person name="Kakembo D."/>
        </authorList>
    </citation>
    <scope>NUCLEOTIDE SEQUENCE [LARGE SCALE GENOMIC DNA]</scope>
    <source>
        <strain evidence="12 13">JBCS1880</strain>
    </source>
</reference>
<dbReference type="GO" id="GO:0015628">
    <property type="term" value="P:protein secretion by the type II secretion system"/>
    <property type="evidence" value="ECO:0007669"/>
    <property type="project" value="InterPro"/>
</dbReference>
<comment type="similarity">
    <text evidence="9">Belongs to the GSP H family.</text>
</comment>
<dbReference type="GO" id="GO:0015627">
    <property type="term" value="C:type II protein secretion system complex"/>
    <property type="evidence" value="ECO:0007669"/>
    <property type="project" value="InterPro"/>
</dbReference>
<keyword evidence="5" id="KW-0997">Cell inner membrane</keyword>
<keyword evidence="13" id="KW-1185">Reference proteome</keyword>
<name>A0AAI8K8U5_9PSED</name>
<evidence type="ECO:0000313" key="12">
    <source>
        <dbReference type="EMBL" id="AXO87080.1"/>
    </source>
</evidence>
<evidence type="ECO:0000256" key="4">
    <source>
        <dbReference type="ARBA" id="ARBA00022481"/>
    </source>
</evidence>
<evidence type="ECO:0000313" key="13">
    <source>
        <dbReference type="Proteomes" id="UP000258127"/>
    </source>
</evidence>
<keyword evidence="3" id="KW-1003">Cell membrane</keyword>
<dbReference type="Proteomes" id="UP000258127">
    <property type="component" value="Chromosome"/>
</dbReference>
<keyword evidence="8" id="KW-0472">Membrane</keyword>
<gene>
    <name evidence="12" type="ORF">DZC75_03320</name>
</gene>
<organism evidence="12 13">
    <name type="scientific">Pseudomonas parafulva</name>
    <dbReference type="NCBI Taxonomy" id="157782"/>
    <lineage>
        <taxon>Bacteria</taxon>
        <taxon>Pseudomonadati</taxon>
        <taxon>Pseudomonadota</taxon>
        <taxon>Gammaproteobacteria</taxon>
        <taxon>Pseudomonadales</taxon>
        <taxon>Pseudomonadaceae</taxon>
        <taxon>Pseudomonas</taxon>
    </lineage>
</organism>
<evidence type="ECO:0000256" key="8">
    <source>
        <dbReference type="ARBA" id="ARBA00023136"/>
    </source>
</evidence>
<dbReference type="SUPFAM" id="SSF54523">
    <property type="entry name" value="Pili subunits"/>
    <property type="match status" value="1"/>
</dbReference>
<keyword evidence="4" id="KW-0488">Methylation</keyword>
<evidence type="ECO:0000256" key="9">
    <source>
        <dbReference type="ARBA" id="ARBA00025772"/>
    </source>
</evidence>
<dbReference type="Gene3D" id="3.55.40.10">
    <property type="entry name" value="minor pseudopilin epsh domain"/>
    <property type="match status" value="1"/>
</dbReference>
<dbReference type="Pfam" id="PF12019">
    <property type="entry name" value="GspH"/>
    <property type="match status" value="1"/>
</dbReference>
<dbReference type="InterPro" id="IPR045584">
    <property type="entry name" value="Pilin-like"/>
</dbReference>
<sequence>MRQQGVTLMQLLGVLALLGVLTQLGAPAYADWRERVYQAAVARELAQSLRSARSQALLHSQAMVVRPIEQEWGRGWRAVLETSGQVVREHRLQRQSSIAANLAEVRFDALGIPRRDNGAFVGGTLQICTEARGLSQHRVVLAPSGRVSVRSEAMQTPRCAEP</sequence>
<evidence type="ECO:0000256" key="10">
    <source>
        <dbReference type="ARBA" id="ARBA00030775"/>
    </source>
</evidence>
<evidence type="ECO:0000256" key="2">
    <source>
        <dbReference type="ARBA" id="ARBA00021549"/>
    </source>
</evidence>
<keyword evidence="7" id="KW-1133">Transmembrane helix</keyword>
<evidence type="ECO:0000256" key="7">
    <source>
        <dbReference type="ARBA" id="ARBA00022989"/>
    </source>
</evidence>
<dbReference type="GO" id="GO:0005886">
    <property type="term" value="C:plasma membrane"/>
    <property type="evidence" value="ECO:0007669"/>
    <property type="project" value="UniProtKB-SubCell"/>
</dbReference>
<protein>
    <recommendedName>
        <fullName evidence="2">Type II secretion system protein H</fullName>
    </recommendedName>
    <alternativeName>
        <fullName evidence="10">General secretion pathway protein H</fullName>
    </alternativeName>
</protein>
<dbReference type="EMBL" id="CP031641">
    <property type="protein sequence ID" value="AXO87080.1"/>
    <property type="molecule type" value="Genomic_DNA"/>
</dbReference>
<keyword evidence="6" id="KW-0812">Transmembrane</keyword>